<dbReference type="Proteomes" id="UP001153334">
    <property type="component" value="Unassembled WGS sequence"/>
</dbReference>
<protein>
    <submittedName>
        <fullName evidence="1">Uncharacterized protein</fullName>
    </submittedName>
</protein>
<proteinExistence type="predicted"/>
<organism evidence="1 2">
    <name type="scientific">Nemania bipapillata</name>
    <dbReference type="NCBI Taxonomy" id="110536"/>
    <lineage>
        <taxon>Eukaryota</taxon>
        <taxon>Fungi</taxon>
        <taxon>Dikarya</taxon>
        <taxon>Ascomycota</taxon>
        <taxon>Pezizomycotina</taxon>
        <taxon>Sordariomycetes</taxon>
        <taxon>Xylariomycetidae</taxon>
        <taxon>Xylariales</taxon>
        <taxon>Xylariaceae</taxon>
        <taxon>Nemania</taxon>
    </lineage>
</organism>
<name>A0ACC2J283_9PEZI</name>
<evidence type="ECO:0000313" key="2">
    <source>
        <dbReference type="Proteomes" id="UP001153334"/>
    </source>
</evidence>
<dbReference type="EMBL" id="JAPESX010000411">
    <property type="protein sequence ID" value="KAJ8121452.1"/>
    <property type="molecule type" value="Genomic_DNA"/>
</dbReference>
<gene>
    <name evidence="1" type="ORF">ONZ43_g2103</name>
</gene>
<accession>A0ACC2J283</accession>
<reference evidence="1" key="1">
    <citation type="submission" date="2022-11" db="EMBL/GenBank/DDBJ databases">
        <title>Genome Sequence of Nemania bipapillata.</title>
        <authorList>
            <person name="Buettner E."/>
        </authorList>
    </citation>
    <scope>NUCLEOTIDE SEQUENCE</scope>
    <source>
        <strain evidence="1">CP14</strain>
    </source>
</reference>
<evidence type="ECO:0000313" key="1">
    <source>
        <dbReference type="EMBL" id="KAJ8121452.1"/>
    </source>
</evidence>
<comment type="caution">
    <text evidence="1">The sequence shown here is derived from an EMBL/GenBank/DDBJ whole genome shotgun (WGS) entry which is preliminary data.</text>
</comment>
<sequence>MTHGHQWDYPSGWAPHQILAWVGLSQYGYTEEAARLAYRWLYTLLTVFVDYNGMVCEKYDVTRERAQHIVTAEYGNQGVNFSGVPREGFGWTNASFVYGLSFLSDYMQKALDVCAPYESLKYFKRRGTDGQDAQLVNKDRHSDITQQ</sequence>
<keyword evidence="2" id="KW-1185">Reference proteome</keyword>